<organism evidence="2 3">
    <name type="scientific">Salinispira pacifica</name>
    <dbReference type="NCBI Taxonomy" id="1307761"/>
    <lineage>
        <taxon>Bacteria</taxon>
        <taxon>Pseudomonadati</taxon>
        <taxon>Spirochaetota</taxon>
        <taxon>Spirochaetia</taxon>
        <taxon>Spirochaetales</taxon>
        <taxon>Spirochaetaceae</taxon>
        <taxon>Salinispira</taxon>
    </lineage>
</organism>
<dbReference type="Proteomes" id="UP000018680">
    <property type="component" value="Chromosome"/>
</dbReference>
<dbReference type="GO" id="GO:0045881">
    <property type="term" value="P:positive regulation of sporulation resulting in formation of a cellular spore"/>
    <property type="evidence" value="ECO:0007669"/>
    <property type="project" value="TreeGrafter"/>
</dbReference>
<keyword evidence="3" id="KW-1185">Reference proteome</keyword>
<protein>
    <submittedName>
        <fullName evidence="2">Chromosome (Plasmid) partitioning protein ParB</fullName>
    </submittedName>
</protein>
<dbReference type="InterPro" id="IPR003115">
    <property type="entry name" value="ParB_N"/>
</dbReference>
<name>V5WI10_9SPIO</name>
<dbReference type="HOGENOM" id="CLU_150097_0_0_12"/>
<accession>V5WI10</accession>
<dbReference type="eggNOG" id="COG1475">
    <property type="taxonomic scope" value="Bacteria"/>
</dbReference>
<evidence type="ECO:0000313" key="2">
    <source>
        <dbReference type="EMBL" id="AHC14806.1"/>
    </source>
</evidence>
<dbReference type="InterPro" id="IPR050336">
    <property type="entry name" value="Chromosome_partition/occlusion"/>
</dbReference>
<dbReference type="Gene3D" id="3.90.1530.10">
    <property type="entry name" value="Conserved hypothetical protein from pyrococcus furiosus pfu- 392566-001, ParB domain"/>
    <property type="match status" value="1"/>
</dbReference>
<dbReference type="GO" id="GO:0007059">
    <property type="term" value="P:chromosome segregation"/>
    <property type="evidence" value="ECO:0007669"/>
    <property type="project" value="TreeGrafter"/>
</dbReference>
<dbReference type="CDD" id="cd16410">
    <property type="entry name" value="ParB_N_like"/>
    <property type="match status" value="1"/>
</dbReference>
<dbReference type="EMBL" id="CP006939">
    <property type="protein sequence ID" value="AHC14806.1"/>
    <property type="molecule type" value="Genomic_DNA"/>
</dbReference>
<dbReference type="InterPro" id="IPR036086">
    <property type="entry name" value="ParB/Sulfiredoxin_sf"/>
</dbReference>
<dbReference type="OrthoDB" id="2662582at2"/>
<dbReference type="AlphaFoldDB" id="V5WI10"/>
<dbReference type="RefSeq" id="WP_024267729.1">
    <property type="nucleotide sequence ID" value="NC_023035.1"/>
</dbReference>
<dbReference type="PANTHER" id="PTHR33375">
    <property type="entry name" value="CHROMOSOME-PARTITIONING PROTEIN PARB-RELATED"/>
    <property type="match status" value="1"/>
</dbReference>
<dbReference type="PANTHER" id="PTHR33375:SF1">
    <property type="entry name" value="CHROMOSOME-PARTITIONING PROTEIN PARB-RELATED"/>
    <property type="match status" value="1"/>
</dbReference>
<evidence type="ECO:0000313" key="3">
    <source>
        <dbReference type="Proteomes" id="UP000018680"/>
    </source>
</evidence>
<gene>
    <name evidence="2" type="ORF">L21SP2_1407</name>
</gene>
<reference evidence="2 3" key="1">
    <citation type="journal article" date="2015" name="Stand. Genomic Sci.">
        <title>Complete genome sequence and description of Salinispira pacifica gen. nov., sp. nov., a novel spirochaete isolated form a hypersaline microbial mat.</title>
        <authorList>
            <person name="Ben Hania W."/>
            <person name="Joseph M."/>
            <person name="Schumann P."/>
            <person name="Bunk B."/>
            <person name="Fiebig A."/>
            <person name="Sproer C."/>
            <person name="Klenk H.P."/>
            <person name="Fardeau M.L."/>
            <person name="Spring S."/>
        </authorList>
    </citation>
    <scope>NUCLEOTIDE SEQUENCE [LARGE SCALE GENOMIC DNA]</scope>
    <source>
        <strain evidence="2 3">L21-RPul-D2</strain>
    </source>
</reference>
<dbReference type="STRING" id="1307761.L21SP2_1407"/>
<dbReference type="Pfam" id="PF02195">
    <property type="entry name" value="ParB_N"/>
    <property type="match status" value="1"/>
</dbReference>
<dbReference type="SUPFAM" id="SSF110849">
    <property type="entry name" value="ParB/Sulfiredoxin"/>
    <property type="match status" value="1"/>
</dbReference>
<proteinExistence type="predicted"/>
<sequence>MQIPIQEIQIKNRIRKNLGDLAGLKDSIQKHGILNPVVINSKNELVAGHRRLESARQLGWNMIPVRIIDEKDAADKVEIEIEENLYRKNLSADELAEAYEYLERLKNPGWFTRFLNFIKDFFRRLFKRGSSS</sequence>
<dbReference type="GO" id="GO:0005694">
    <property type="term" value="C:chromosome"/>
    <property type="evidence" value="ECO:0007669"/>
    <property type="project" value="TreeGrafter"/>
</dbReference>
<evidence type="ECO:0000259" key="1">
    <source>
        <dbReference type="SMART" id="SM00470"/>
    </source>
</evidence>
<dbReference type="KEGG" id="slr:L21SP2_1407"/>
<dbReference type="SMART" id="SM00470">
    <property type="entry name" value="ParB"/>
    <property type="match status" value="1"/>
</dbReference>
<feature type="domain" description="ParB-like N-terminal" evidence="1">
    <location>
        <begin position="1"/>
        <end position="85"/>
    </location>
</feature>